<organism evidence="13 14">
    <name type="scientific">Kluyveromyces dobzhanskii CBS 2104</name>
    <dbReference type="NCBI Taxonomy" id="1427455"/>
    <lineage>
        <taxon>Eukaryota</taxon>
        <taxon>Fungi</taxon>
        <taxon>Dikarya</taxon>
        <taxon>Ascomycota</taxon>
        <taxon>Saccharomycotina</taxon>
        <taxon>Saccharomycetes</taxon>
        <taxon>Saccharomycetales</taxon>
        <taxon>Saccharomycetaceae</taxon>
        <taxon>Kluyveromyces</taxon>
    </lineage>
</organism>
<dbReference type="PROSITE" id="PS50157">
    <property type="entry name" value="ZINC_FINGER_C2H2_2"/>
    <property type="match status" value="2"/>
</dbReference>
<dbReference type="SMART" id="SM00355">
    <property type="entry name" value="ZnF_C2H2"/>
    <property type="match status" value="2"/>
</dbReference>
<dbReference type="PROSITE" id="PS00028">
    <property type="entry name" value="ZINC_FINGER_C2H2_1"/>
    <property type="match status" value="2"/>
</dbReference>
<evidence type="ECO:0000256" key="6">
    <source>
        <dbReference type="ARBA" id="ARBA00022833"/>
    </source>
</evidence>
<keyword evidence="4" id="KW-0677">Repeat</keyword>
<evidence type="ECO:0000313" key="13">
    <source>
        <dbReference type="EMBL" id="CDO96310.1"/>
    </source>
</evidence>
<keyword evidence="14" id="KW-1185">Reference proteome</keyword>
<protein>
    <submittedName>
        <fullName evidence="13">WGS project CCBQ000000000 data, contig 00058</fullName>
    </submittedName>
</protein>
<evidence type="ECO:0000256" key="10">
    <source>
        <dbReference type="ARBA" id="ARBA00023242"/>
    </source>
</evidence>
<evidence type="ECO:0000256" key="3">
    <source>
        <dbReference type="ARBA" id="ARBA00022723"/>
    </source>
</evidence>
<dbReference type="InterPro" id="IPR013087">
    <property type="entry name" value="Znf_C2H2_type"/>
</dbReference>
<feature type="domain" description="C2H2-type" evidence="12">
    <location>
        <begin position="227"/>
        <end position="254"/>
    </location>
</feature>
<dbReference type="SUPFAM" id="SSF57667">
    <property type="entry name" value="beta-beta-alpha zinc fingers"/>
    <property type="match status" value="1"/>
</dbReference>
<dbReference type="Proteomes" id="UP000031516">
    <property type="component" value="Unassembled WGS sequence"/>
</dbReference>
<evidence type="ECO:0000256" key="11">
    <source>
        <dbReference type="PROSITE-ProRule" id="PRU00042"/>
    </source>
</evidence>
<dbReference type="AlphaFoldDB" id="A0A0A8LBP6"/>
<evidence type="ECO:0000256" key="4">
    <source>
        <dbReference type="ARBA" id="ARBA00022737"/>
    </source>
</evidence>
<dbReference type="OrthoDB" id="6077919at2759"/>
<evidence type="ECO:0000259" key="12">
    <source>
        <dbReference type="PROSITE" id="PS50157"/>
    </source>
</evidence>
<proteinExistence type="inferred from homology"/>
<dbReference type="EMBL" id="CCBQ010000047">
    <property type="protein sequence ID" value="CDO96310.1"/>
    <property type="molecule type" value="Genomic_DNA"/>
</dbReference>
<dbReference type="PANTHER" id="PTHR23235">
    <property type="entry name" value="KRUEPPEL-LIKE TRANSCRIPTION FACTOR"/>
    <property type="match status" value="1"/>
</dbReference>
<accession>A0A0A8LBP6</accession>
<dbReference type="GO" id="GO:0005634">
    <property type="term" value="C:nucleus"/>
    <property type="evidence" value="ECO:0007669"/>
    <property type="project" value="UniProtKB-SubCell"/>
</dbReference>
<keyword evidence="5 11" id="KW-0863">Zinc-finger</keyword>
<dbReference type="GO" id="GO:0000981">
    <property type="term" value="F:DNA-binding transcription factor activity, RNA polymerase II-specific"/>
    <property type="evidence" value="ECO:0007669"/>
    <property type="project" value="TreeGrafter"/>
</dbReference>
<evidence type="ECO:0000256" key="7">
    <source>
        <dbReference type="ARBA" id="ARBA00023015"/>
    </source>
</evidence>
<dbReference type="GO" id="GO:0008270">
    <property type="term" value="F:zinc ion binding"/>
    <property type="evidence" value="ECO:0007669"/>
    <property type="project" value="UniProtKB-KW"/>
</dbReference>
<evidence type="ECO:0000256" key="2">
    <source>
        <dbReference type="ARBA" id="ARBA00006991"/>
    </source>
</evidence>
<dbReference type="Gene3D" id="3.30.160.60">
    <property type="entry name" value="Classic Zinc Finger"/>
    <property type="match status" value="2"/>
</dbReference>
<feature type="domain" description="C2H2-type" evidence="12">
    <location>
        <begin position="255"/>
        <end position="280"/>
    </location>
</feature>
<evidence type="ECO:0000256" key="1">
    <source>
        <dbReference type="ARBA" id="ARBA00004123"/>
    </source>
</evidence>
<gene>
    <name evidence="13" type="ORF">KLDO_g4517</name>
</gene>
<dbReference type="GO" id="GO:0000978">
    <property type="term" value="F:RNA polymerase II cis-regulatory region sequence-specific DNA binding"/>
    <property type="evidence" value="ECO:0007669"/>
    <property type="project" value="TreeGrafter"/>
</dbReference>
<evidence type="ECO:0000313" key="14">
    <source>
        <dbReference type="Proteomes" id="UP000031516"/>
    </source>
</evidence>
<name>A0A0A8LBP6_9SACH</name>
<keyword evidence="10" id="KW-0539">Nucleus</keyword>
<sequence length="280" mass="30079">MTSTRQNNLVLPPISTILPLQYFNGDTAAQPSSPPVPAYYNASVPHVNFSQLNTPEQYSNSCQRYTTTSARHTSISGSSSDHSSNGSANIYAFGNSLSSDAVPMISQLRPRAGSSVATGLAFEMNGIASGNVNSITAPSSQMSSQIYHQPTIANPGLCPAAPVAAINNQTTSHSVGPTHPIALQPQNYHNSTHSITQVEPTKNLVQAQRHHNNSSPTIKSKAVGKAHICEQCGKQFTRPSALRTHMLVHSGDKPFECSRNGCTKKFNVKSNLIRHLKLHK</sequence>
<comment type="caution">
    <text evidence="13">The sequence shown here is derived from an EMBL/GenBank/DDBJ whole genome shotgun (WGS) entry which is preliminary data.</text>
</comment>
<keyword evidence="3" id="KW-0479">Metal-binding</keyword>
<comment type="subcellular location">
    <subcellularLocation>
        <location evidence="1">Nucleus</location>
    </subcellularLocation>
</comment>
<keyword evidence="6" id="KW-0862">Zinc</keyword>
<dbReference type="InterPro" id="IPR036236">
    <property type="entry name" value="Znf_C2H2_sf"/>
</dbReference>
<dbReference type="Pfam" id="PF00096">
    <property type="entry name" value="zf-C2H2"/>
    <property type="match status" value="2"/>
</dbReference>
<dbReference type="PANTHER" id="PTHR23235:SF156">
    <property type="entry name" value="KRUPPEL-LIKE FACTOR 18"/>
    <property type="match status" value="1"/>
</dbReference>
<keyword evidence="7" id="KW-0805">Transcription regulation</keyword>
<evidence type="ECO:0000256" key="8">
    <source>
        <dbReference type="ARBA" id="ARBA00023125"/>
    </source>
</evidence>
<evidence type="ECO:0000256" key="5">
    <source>
        <dbReference type="ARBA" id="ARBA00022771"/>
    </source>
</evidence>
<keyword evidence="8" id="KW-0238">DNA-binding</keyword>
<dbReference type="FunFam" id="3.30.160.60:FF:000770">
    <property type="entry name" value="zinc finger protein 16"/>
    <property type="match status" value="1"/>
</dbReference>
<keyword evidence="9" id="KW-0804">Transcription</keyword>
<evidence type="ECO:0000256" key="9">
    <source>
        <dbReference type="ARBA" id="ARBA00023163"/>
    </source>
</evidence>
<reference evidence="13 14" key="1">
    <citation type="submission" date="2014-03" db="EMBL/GenBank/DDBJ databases">
        <title>The genome of Kluyveromyces dobzhanskii.</title>
        <authorList>
            <person name="Nystedt B."/>
            <person name="Astrom S."/>
        </authorList>
    </citation>
    <scope>NUCLEOTIDE SEQUENCE [LARGE SCALE GENOMIC DNA]</scope>
    <source>
        <strain evidence="13 14">CBS 2104</strain>
    </source>
</reference>
<comment type="similarity">
    <text evidence="2">Belongs to the krueppel C2H2-type zinc-finger protein family.</text>
</comment>